<dbReference type="PROSITE" id="PS50404">
    <property type="entry name" value="GST_NTER"/>
    <property type="match status" value="1"/>
</dbReference>
<protein>
    <submittedName>
        <fullName evidence="4">Glutathione S-transferase family protein</fullName>
    </submittedName>
</protein>
<dbReference type="Pfam" id="PF02798">
    <property type="entry name" value="GST_N"/>
    <property type="match status" value="1"/>
</dbReference>
<dbReference type="SFLD" id="SFLDG00358">
    <property type="entry name" value="Main_(cytGST)"/>
    <property type="match status" value="1"/>
</dbReference>
<dbReference type="SUPFAM" id="SSF52833">
    <property type="entry name" value="Thioredoxin-like"/>
    <property type="match status" value="1"/>
</dbReference>
<dbReference type="RefSeq" id="WP_255893583.1">
    <property type="nucleotide sequence ID" value="NZ_JAMZEG020000001.1"/>
</dbReference>
<feature type="domain" description="GST N-terminal" evidence="2">
    <location>
        <begin position="29"/>
        <end position="111"/>
    </location>
</feature>
<dbReference type="InterPro" id="IPR010987">
    <property type="entry name" value="Glutathione-S-Trfase_C-like"/>
</dbReference>
<organism evidence="4 5">
    <name type="scientific">Marinomonas maritima</name>
    <dbReference type="NCBI Taxonomy" id="2940935"/>
    <lineage>
        <taxon>Bacteria</taxon>
        <taxon>Pseudomonadati</taxon>
        <taxon>Pseudomonadota</taxon>
        <taxon>Gammaproteobacteria</taxon>
        <taxon>Oceanospirillales</taxon>
        <taxon>Oceanospirillaceae</taxon>
        <taxon>Marinomonas</taxon>
    </lineage>
</organism>
<comment type="similarity">
    <text evidence="1">Belongs to the GST superfamily.</text>
</comment>
<evidence type="ECO:0000313" key="5">
    <source>
        <dbReference type="Proteomes" id="UP001139522"/>
    </source>
</evidence>
<evidence type="ECO:0000313" key="4">
    <source>
        <dbReference type="EMBL" id="MDE8601414.1"/>
    </source>
</evidence>
<comment type="caution">
    <text evidence="4">The sequence shown here is derived from an EMBL/GenBank/DDBJ whole genome shotgun (WGS) entry which is preliminary data.</text>
</comment>
<gene>
    <name evidence="4" type="ORF">M3I01_000525</name>
</gene>
<dbReference type="PANTHER" id="PTHR44051:SF2">
    <property type="entry name" value="HYPOTHETICAL GLUTATHIONE S-TRANSFERASE LIKE PROTEIN"/>
    <property type="match status" value="1"/>
</dbReference>
<evidence type="ECO:0000259" key="3">
    <source>
        <dbReference type="PROSITE" id="PS50405"/>
    </source>
</evidence>
<dbReference type="InterPro" id="IPR036282">
    <property type="entry name" value="Glutathione-S-Trfase_C_sf"/>
</dbReference>
<dbReference type="EMBL" id="JAMZEG020000001">
    <property type="protein sequence ID" value="MDE8601414.1"/>
    <property type="molecule type" value="Genomic_DNA"/>
</dbReference>
<evidence type="ECO:0000256" key="1">
    <source>
        <dbReference type="RuleBase" id="RU003494"/>
    </source>
</evidence>
<keyword evidence="5" id="KW-1185">Reference proteome</keyword>
<dbReference type="Proteomes" id="UP001139522">
    <property type="component" value="Unassembled WGS sequence"/>
</dbReference>
<dbReference type="Pfam" id="PF00043">
    <property type="entry name" value="GST_C"/>
    <property type="match status" value="1"/>
</dbReference>
<proteinExistence type="inferred from homology"/>
<dbReference type="SUPFAM" id="SSF47616">
    <property type="entry name" value="GST C-terminal domain-like"/>
    <property type="match status" value="1"/>
</dbReference>
<dbReference type="PROSITE" id="PS50405">
    <property type="entry name" value="GST_CTER"/>
    <property type="match status" value="1"/>
</dbReference>
<dbReference type="PANTHER" id="PTHR44051">
    <property type="entry name" value="GLUTATHIONE S-TRANSFERASE-RELATED"/>
    <property type="match status" value="1"/>
</dbReference>
<accession>A0ABT5W9B8</accession>
<feature type="domain" description="GST C-terminal" evidence="3">
    <location>
        <begin position="115"/>
        <end position="235"/>
    </location>
</feature>
<evidence type="ECO:0000259" key="2">
    <source>
        <dbReference type="PROSITE" id="PS50404"/>
    </source>
</evidence>
<dbReference type="Gene3D" id="1.20.1050.10">
    <property type="match status" value="1"/>
</dbReference>
<dbReference type="InterPro" id="IPR004045">
    <property type="entry name" value="Glutathione_S-Trfase_N"/>
</dbReference>
<dbReference type="SFLD" id="SFLDS00019">
    <property type="entry name" value="Glutathione_Transferase_(cytos"/>
    <property type="match status" value="1"/>
</dbReference>
<dbReference type="InterPro" id="IPR036249">
    <property type="entry name" value="Thioredoxin-like_sf"/>
</dbReference>
<dbReference type="InterPro" id="IPR004046">
    <property type="entry name" value="GST_C"/>
</dbReference>
<sequence length="235" mass="26639">MPSINLAFLSGRIEGRSSSTFIPQDHKELMMILHDFLPSGNGYKIRLLCAFLGLKVTLKEYDITKGETHTDAFLAMNPNGKIPVLELDDGQCLSESNAVLLYLAEAHQSPLLPSDLIQKAKVHQWLFWEQYSHEPNIASPRFWLTHNAMTDLKTQMLPDRIQQGNVALQLMDDTLSTQDFLTGNTLTLADICLFPYTHVAEEGGAYDLLNYPHVQRWINTIKALNWYLPITHSTL</sequence>
<reference evidence="4" key="1">
    <citation type="submission" date="2023-01" db="EMBL/GenBank/DDBJ databases">
        <title>Psychroserpens sp. MSW6 and Marinomonas sp. RSW2, isolated from seawater.</title>
        <authorList>
            <person name="Kristyanto S."/>
            <person name="Jung J."/>
            <person name="Kim J.M."/>
            <person name="Jeon C.O."/>
        </authorList>
    </citation>
    <scope>NUCLEOTIDE SEQUENCE</scope>
    <source>
        <strain evidence="4">RSW2</strain>
    </source>
</reference>
<dbReference type="InterPro" id="IPR040079">
    <property type="entry name" value="Glutathione_S-Trfase"/>
</dbReference>
<name>A0ABT5W9B8_9GAMM</name>
<dbReference type="Gene3D" id="3.40.30.10">
    <property type="entry name" value="Glutaredoxin"/>
    <property type="match status" value="1"/>
</dbReference>
<dbReference type="CDD" id="cd03056">
    <property type="entry name" value="GST_N_4"/>
    <property type="match status" value="1"/>
</dbReference>